<evidence type="ECO:0000259" key="1">
    <source>
        <dbReference type="Pfam" id="PF13091"/>
    </source>
</evidence>
<evidence type="ECO:0000313" key="2">
    <source>
        <dbReference type="EMBL" id="MEV4288476.1"/>
    </source>
</evidence>
<dbReference type="EMBL" id="JBFARM010000007">
    <property type="protein sequence ID" value="MEV4288476.1"/>
    <property type="molecule type" value="Genomic_DNA"/>
</dbReference>
<dbReference type="Gene3D" id="3.30.870.10">
    <property type="entry name" value="Endonuclease Chain A"/>
    <property type="match status" value="1"/>
</dbReference>
<comment type="caution">
    <text evidence="2">The sequence shown here is derived from an EMBL/GenBank/DDBJ whole genome shotgun (WGS) entry which is preliminary data.</text>
</comment>
<dbReference type="SUPFAM" id="SSF56024">
    <property type="entry name" value="Phospholipase D/nuclease"/>
    <property type="match status" value="1"/>
</dbReference>
<proteinExistence type="predicted"/>
<reference evidence="2 3" key="1">
    <citation type="submission" date="2024-06" db="EMBL/GenBank/DDBJ databases">
        <title>The Natural Products Discovery Center: Release of the First 8490 Sequenced Strains for Exploring Actinobacteria Biosynthetic Diversity.</title>
        <authorList>
            <person name="Kalkreuter E."/>
            <person name="Kautsar S.A."/>
            <person name="Yang D."/>
            <person name="Bader C.D."/>
            <person name="Teijaro C.N."/>
            <person name="Fluegel L."/>
            <person name="Davis C.M."/>
            <person name="Simpson J.R."/>
            <person name="Lauterbach L."/>
            <person name="Steele A.D."/>
            <person name="Gui C."/>
            <person name="Meng S."/>
            <person name="Li G."/>
            <person name="Viehrig K."/>
            <person name="Ye F."/>
            <person name="Su P."/>
            <person name="Kiefer A.F."/>
            <person name="Nichols A."/>
            <person name="Cepeda A.J."/>
            <person name="Yan W."/>
            <person name="Fan B."/>
            <person name="Jiang Y."/>
            <person name="Adhikari A."/>
            <person name="Zheng C.-J."/>
            <person name="Schuster L."/>
            <person name="Cowan T.M."/>
            <person name="Smanski M.J."/>
            <person name="Chevrette M.G."/>
            <person name="De Carvalho L.P.S."/>
            <person name="Shen B."/>
        </authorList>
    </citation>
    <scope>NUCLEOTIDE SEQUENCE [LARGE SCALE GENOMIC DNA]</scope>
    <source>
        <strain evidence="2 3">NPDC049574</strain>
    </source>
</reference>
<keyword evidence="3" id="KW-1185">Reference proteome</keyword>
<organism evidence="2 3">
    <name type="scientific">Nonomuraea bangladeshensis</name>
    <dbReference type="NCBI Taxonomy" id="404385"/>
    <lineage>
        <taxon>Bacteria</taxon>
        <taxon>Bacillati</taxon>
        <taxon>Actinomycetota</taxon>
        <taxon>Actinomycetes</taxon>
        <taxon>Streptosporangiales</taxon>
        <taxon>Streptosporangiaceae</taxon>
        <taxon>Nonomuraea</taxon>
    </lineage>
</organism>
<accession>A0ABV3H7I0</accession>
<dbReference type="NCBIfam" id="NF041068">
    <property type="entry name" value="DpdK"/>
    <property type="match status" value="1"/>
</dbReference>
<dbReference type="Proteomes" id="UP001552427">
    <property type="component" value="Unassembled WGS sequence"/>
</dbReference>
<protein>
    <submittedName>
        <fullName evidence="2">Phospholipase D-like domain-containing protein DpdK</fullName>
    </submittedName>
</protein>
<dbReference type="RefSeq" id="WP_364453380.1">
    <property type="nucleotide sequence ID" value="NZ_JBFARM010000007.1"/>
</dbReference>
<name>A0ABV3H7I0_9ACTN</name>
<feature type="domain" description="Phospholipase D-like" evidence="1">
    <location>
        <begin position="74"/>
        <end position="172"/>
    </location>
</feature>
<gene>
    <name evidence="2" type="primary">dpdK</name>
    <name evidence="2" type="ORF">AB0K40_23440</name>
</gene>
<dbReference type="InterPro" id="IPR025202">
    <property type="entry name" value="PLD-like_dom"/>
</dbReference>
<dbReference type="Pfam" id="PF13091">
    <property type="entry name" value="PLDc_2"/>
    <property type="match status" value="1"/>
</dbReference>
<evidence type="ECO:0000313" key="3">
    <source>
        <dbReference type="Proteomes" id="UP001552427"/>
    </source>
</evidence>
<sequence>MSTRLIHRSAASPSRDLTECLEGLFLSELLNPGKRLLVVSPWMSDFPALDNRGGKFTSLNAAWTATFVTFSGLLRAMLQHGTSIRLACGPGDREAELLARVEQAASLDGTAARLSLTRLPREHRLFSHEKAMIGDTWAVYGSMNLTYSGVTMNGELITVTTDAARVAAVATELLELFK</sequence>